<feature type="compositionally biased region" description="Low complexity" evidence="1">
    <location>
        <begin position="55"/>
        <end position="65"/>
    </location>
</feature>
<keyword evidence="4" id="KW-1185">Reference proteome</keyword>
<feature type="chain" id="PRO_5046811516" evidence="2">
    <location>
        <begin position="29"/>
        <end position="320"/>
    </location>
</feature>
<organism evidence="3 4">
    <name type="scientific">Tetraparma gracilis</name>
    <dbReference type="NCBI Taxonomy" id="2962635"/>
    <lineage>
        <taxon>Eukaryota</taxon>
        <taxon>Sar</taxon>
        <taxon>Stramenopiles</taxon>
        <taxon>Ochrophyta</taxon>
        <taxon>Bolidophyceae</taxon>
        <taxon>Parmales</taxon>
        <taxon>Triparmaceae</taxon>
        <taxon>Tetraparma</taxon>
    </lineage>
</organism>
<name>A0ABQ6N8L2_9STRA</name>
<feature type="compositionally biased region" description="Low complexity" evidence="1">
    <location>
        <begin position="74"/>
        <end position="85"/>
    </location>
</feature>
<protein>
    <submittedName>
        <fullName evidence="3">Uncharacterized protein</fullName>
    </submittedName>
</protein>
<comment type="caution">
    <text evidence="3">The sequence shown here is derived from an EMBL/GenBank/DDBJ whole genome shotgun (WGS) entry which is preliminary data.</text>
</comment>
<feature type="compositionally biased region" description="Basic residues" evidence="1">
    <location>
        <begin position="37"/>
        <end position="46"/>
    </location>
</feature>
<gene>
    <name evidence="3" type="ORF">TeGR_g7434</name>
</gene>
<reference evidence="3 4" key="1">
    <citation type="journal article" date="2023" name="Commun. Biol.">
        <title>Genome analysis of Parmales, the sister group of diatoms, reveals the evolutionary specialization of diatoms from phago-mixotrophs to photoautotrophs.</title>
        <authorList>
            <person name="Ban H."/>
            <person name="Sato S."/>
            <person name="Yoshikawa S."/>
            <person name="Yamada K."/>
            <person name="Nakamura Y."/>
            <person name="Ichinomiya M."/>
            <person name="Sato N."/>
            <person name="Blanc-Mathieu R."/>
            <person name="Endo H."/>
            <person name="Kuwata A."/>
            <person name="Ogata H."/>
        </authorList>
    </citation>
    <scope>NUCLEOTIDE SEQUENCE [LARGE SCALE GENOMIC DNA]</scope>
</reference>
<sequence length="320" mass="33950">MRFYAAFFLVPAALSALMLLAFLSHYKATQPRSEGCKRRKAKRRRQASVPHWHACRPPAAAAQDGARGDDAREVPAGARAAGRPADAAGARPLRRVRALAACGAVGFLAASRVAALTPISNGNIQQAVNDWVSDEASAISTYGHIRDWYVGDVTNMFMLFYDQGSFNENIGGWDTSKCTNMAYMFSGAAAFDQDISGWDTSQCTDMKKMFNRAAAFDQDISSWDVNAVGENGLDAMFDGATAMNQDLSSWCVDDISDGAYFDYEFGNAGADPNWGAACGTPCTTGADGNACQNSGTATGSIPFGEVTSDSVADSCSCTCA</sequence>
<feature type="region of interest" description="Disordered" evidence="1">
    <location>
        <begin position="33"/>
        <end position="85"/>
    </location>
</feature>
<keyword evidence="2" id="KW-0732">Signal</keyword>
<proteinExistence type="predicted"/>
<dbReference type="InterPro" id="IPR011889">
    <property type="entry name" value="Liste_lipo_26"/>
</dbReference>
<evidence type="ECO:0000313" key="4">
    <source>
        <dbReference type="Proteomes" id="UP001165060"/>
    </source>
</evidence>
<evidence type="ECO:0000256" key="2">
    <source>
        <dbReference type="SAM" id="SignalP"/>
    </source>
</evidence>
<dbReference type="EMBL" id="BRYB01001073">
    <property type="protein sequence ID" value="GMI42522.1"/>
    <property type="molecule type" value="Genomic_DNA"/>
</dbReference>
<dbReference type="Pfam" id="PF03382">
    <property type="entry name" value="DUF285"/>
    <property type="match status" value="1"/>
</dbReference>
<accession>A0ABQ6N8L2</accession>
<evidence type="ECO:0000313" key="3">
    <source>
        <dbReference type="EMBL" id="GMI42522.1"/>
    </source>
</evidence>
<evidence type="ECO:0000256" key="1">
    <source>
        <dbReference type="SAM" id="MobiDB-lite"/>
    </source>
</evidence>
<dbReference type="InterPro" id="IPR005046">
    <property type="entry name" value="DUF285"/>
</dbReference>
<feature type="non-terminal residue" evidence="3">
    <location>
        <position position="320"/>
    </location>
</feature>
<feature type="signal peptide" evidence="2">
    <location>
        <begin position="1"/>
        <end position="28"/>
    </location>
</feature>
<dbReference type="NCBIfam" id="TIGR02167">
    <property type="entry name" value="Liste_lipo_26"/>
    <property type="match status" value="2"/>
</dbReference>
<dbReference type="Proteomes" id="UP001165060">
    <property type="component" value="Unassembled WGS sequence"/>
</dbReference>